<dbReference type="AlphaFoldDB" id="A0AAN9CIF5"/>
<keyword evidence="2" id="KW-1185">Reference proteome</keyword>
<dbReference type="EMBL" id="JAYKXH010000018">
    <property type="protein sequence ID" value="KAK7137375.1"/>
    <property type="molecule type" value="Genomic_DNA"/>
</dbReference>
<proteinExistence type="predicted"/>
<dbReference type="Proteomes" id="UP001364617">
    <property type="component" value="Unassembled WGS sequence"/>
</dbReference>
<name>A0AAN9CIF5_9TELE</name>
<comment type="caution">
    <text evidence="1">The sequence shown here is derived from an EMBL/GenBank/DDBJ whole genome shotgun (WGS) entry which is preliminary data.</text>
</comment>
<evidence type="ECO:0000313" key="2">
    <source>
        <dbReference type="Proteomes" id="UP001364617"/>
    </source>
</evidence>
<gene>
    <name evidence="1" type="ORF">R3I93_017453</name>
</gene>
<reference evidence="1 2" key="1">
    <citation type="submission" date="2024-02" db="EMBL/GenBank/DDBJ databases">
        <title>Chromosome-level genome assembly of the Eurasian Minnow (Phoxinus phoxinus).</title>
        <authorList>
            <person name="Oriowo T.O."/>
            <person name="Martin S."/>
            <person name="Stange M."/>
            <person name="Chrysostomakis Y."/>
            <person name="Brown T."/>
            <person name="Winkler S."/>
            <person name="Kukowka S."/>
            <person name="Myers E.W."/>
            <person name="Bohne A."/>
        </authorList>
    </citation>
    <scope>NUCLEOTIDE SEQUENCE [LARGE SCALE GENOMIC DNA]</scope>
    <source>
        <strain evidence="1">ZFMK-TIS-60720</strain>
        <tissue evidence="1">Whole Organism</tissue>
    </source>
</reference>
<organism evidence="1 2">
    <name type="scientific">Phoxinus phoxinus</name>
    <name type="common">Eurasian minnow</name>
    <dbReference type="NCBI Taxonomy" id="58324"/>
    <lineage>
        <taxon>Eukaryota</taxon>
        <taxon>Metazoa</taxon>
        <taxon>Chordata</taxon>
        <taxon>Craniata</taxon>
        <taxon>Vertebrata</taxon>
        <taxon>Euteleostomi</taxon>
        <taxon>Actinopterygii</taxon>
        <taxon>Neopterygii</taxon>
        <taxon>Teleostei</taxon>
        <taxon>Ostariophysi</taxon>
        <taxon>Cypriniformes</taxon>
        <taxon>Leuciscidae</taxon>
        <taxon>Phoxininae</taxon>
        <taxon>Phoxinus</taxon>
    </lineage>
</organism>
<sequence>MLAKETVTVQLKGNCE</sequence>
<accession>A0AAN9CIF5</accession>
<protein>
    <submittedName>
        <fullName evidence="1">Uncharacterized protein</fullName>
    </submittedName>
</protein>
<evidence type="ECO:0000313" key="1">
    <source>
        <dbReference type="EMBL" id="KAK7137375.1"/>
    </source>
</evidence>